<keyword evidence="3" id="KW-1185">Reference proteome</keyword>
<organism evidence="2 3">
    <name type="scientific">Marivita geojedonensis</name>
    <dbReference type="NCBI Taxonomy" id="1123756"/>
    <lineage>
        <taxon>Bacteria</taxon>
        <taxon>Pseudomonadati</taxon>
        <taxon>Pseudomonadota</taxon>
        <taxon>Alphaproteobacteria</taxon>
        <taxon>Rhodobacterales</taxon>
        <taxon>Roseobacteraceae</taxon>
        <taxon>Marivita</taxon>
    </lineage>
</organism>
<sequence>MLRLLTLLCCLTTIHPLWAACAGNDLRDTLGPQEQAKLDGLLQDAPFTEGNHWIATRGTKTLHLIGTMHLSDPRLDGPVQRLRPTIESADLLLLEMTDADEARLQEKISTDPGLLMMPDTTLPELLNEEQWDQMSEALSARGMPPFMAARFQPWYVSVLLAVPPCASAVELAEGGMDARIEAIAAEAGIPRAALEDAETIFAAFAKQPRDMQVSMMLSALVDPAISEDLFATLLASYFDEAPAEGWAVSTILAERYSPIDAEDATKILATMERELLIDRNHAWIPVLLDSLTENDRVVAAFGAAHLPGRHGVLALLDAEGFSLERLPF</sequence>
<accession>A0A1X4NRU3</accession>
<name>A0A1X4NRU3_9RHOB</name>
<keyword evidence="1" id="KW-0732">Signal</keyword>
<dbReference type="STRING" id="1123756.MGEO_00710"/>
<dbReference type="AlphaFoldDB" id="A0A1X4NRU3"/>
<protein>
    <recommendedName>
        <fullName evidence="4">Polysaccharide biosynthesis protein GumN</fullName>
    </recommendedName>
</protein>
<gene>
    <name evidence="2" type="ORF">MGEO_00710</name>
</gene>
<dbReference type="PANTHER" id="PTHR40590">
    <property type="entry name" value="CYTOPLASMIC PROTEIN-RELATED"/>
    <property type="match status" value="1"/>
</dbReference>
<dbReference type="Proteomes" id="UP000193926">
    <property type="component" value="Unassembled WGS sequence"/>
</dbReference>
<evidence type="ECO:0000256" key="1">
    <source>
        <dbReference type="SAM" id="SignalP"/>
    </source>
</evidence>
<feature type="signal peptide" evidence="1">
    <location>
        <begin position="1"/>
        <end position="19"/>
    </location>
</feature>
<reference evidence="2 3" key="1">
    <citation type="submission" date="2014-03" db="EMBL/GenBank/DDBJ databases">
        <title>The draft genome sequence of Marivita geojedonensis KCTC 23882.</title>
        <authorList>
            <person name="Lai Q."/>
            <person name="Shao Z."/>
        </authorList>
    </citation>
    <scope>NUCLEOTIDE SEQUENCE [LARGE SCALE GENOMIC DNA]</scope>
    <source>
        <strain evidence="2 3">DPG-138</strain>
    </source>
</reference>
<dbReference type="CDD" id="cd14789">
    <property type="entry name" value="Tiki"/>
    <property type="match status" value="1"/>
</dbReference>
<dbReference type="PANTHER" id="PTHR40590:SF1">
    <property type="entry name" value="CYTOPLASMIC PROTEIN"/>
    <property type="match status" value="1"/>
</dbReference>
<dbReference type="InterPro" id="IPR002816">
    <property type="entry name" value="TraB/PrgY/GumN_fam"/>
</dbReference>
<dbReference type="PROSITE" id="PS51257">
    <property type="entry name" value="PROKAR_LIPOPROTEIN"/>
    <property type="match status" value="1"/>
</dbReference>
<dbReference type="InterPro" id="IPR047111">
    <property type="entry name" value="YbaP-like"/>
</dbReference>
<dbReference type="EMBL" id="JFKC01000001">
    <property type="protein sequence ID" value="OSQ53538.1"/>
    <property type="molecule type" value="Genomic_DNA"/>
</dbReference>
<dbReference type="Pfam" id="PF01963">
    <property type="entry name" value="TraB_PrgY_gumN"/>
    <property type="match status" value="1"/>
</dbReference>
<proteinExistence type="predicted"/>
<evidence type="ECO:0000313" key="3">
    <source>
        <dbReference type="Proteomes" id="UP000193926"/>
    </source>
</evidence>
<evidence type="ECO:0008006" key="4">
    <source>
        <dbReference type="Google" id="ProtNLM"/>
    </source>
</evidence>
<feature type="chain" id="PRO_5012846666" description="Polysaccharide biosynthesis protein GumN" evidence="1">
    <location>
        <begin position="20"/>
        <end position="328"/>
    </location>
</feature>
<comment type="caution">
    <text evidence="2">The sequence shown here is derived from an EMBL/GenBank/DDBJ whole genome shotgun (WGS) entry which is preliminary data.</text>
</comment>
<evidence type="ECO:0000313" key="2">
    <source>
        <dbReference type="EMBL" id="OSQ53538.1"/>
    </source>
</evidence>